<dbReference type="AlphaFoldDB" id="A0A4P8XUQ8"/>
<dbReference type="KEGG" id="ruj:E5Z56_05250"/>
<sequence length="129" mass="14973">MLDAFLCWAEKQSIAFKSKLGGAFTYLKNNEKYLRRYLEDGRLEIDNNRAERSIKPFVMGRKNFLFANTESGATGSAVMYSIIETAKENNLNPFRYLTYIFKKFPNIKENETADILLPWNAPEECKVKI</sequence>
<feature type="domain" description="Transposase IS66 central" evidence="1">
    <location>
        <begin position="3"/>
        <end position="74"/>
    </location>
</feature>
<gene>
    <name evidence="3" type="ORF">E5Z56_05250</name>
</gene>
<dbReference type="Pfam" id="PF03050">
    <property type="entry name" value="DDE_Tnp_IS66"/>
    <property type="match status" value="1"/>
</dbReference>
<evidence type="ECO:0000313" key="3">
    <source>
        <dbReference type="EMBL" id="QCT06805.1"/>
    </source>
</evidence>
<dbReference type="PANTHER" id="PTHR33678:SF1">
    <property type="entry name" value="BLL1576 PROTEIN"/>
    <property type="match status" value="1"/>
</dbReference>
<dbReference type="InterPro" id="IPR004291">
    <property type="entry name" value="Transposase_IS66_central"/>
</dbReference>
<protein>
    <submittedName>
        <fullName evidence="3">IS66 family transposase</fullName>
    </submittedName>
</protein>
<accession>A0A4P8XUQ8</accession>
<dbReference type="EMBL" id="CP039381">
    <property type="protein sequence ID" value="QCT06805.1"/>
    <property type="molecule type" value="Genomic_DNA"/>
</dbReference>
<keyword evidence="4" id="KW-1185">Reference proteome</keyword>
<dbReference type="Pfam" id="PF13817">
    <property type="entry name" value="DDE_Tnp_IS66_C"/>
    <property type="match status" value="1"/>
</dbReference>
<dbReference type="OrthoDB" id="9760067at2"/>
<dbReference type="PANTHER" id="PTHR33678">
    <property type="entry name" value="BLL1576 PROTEIN"/>
    <property type="match status" value="1"/>
</dbReference>
<evidence type="ECO:0000259" key="2">
    <source>
        <dbReference type="Pfam" id="PF13817"/>
    </source>
</evidence>
<dbReference type="InterPro" id="IPR039552">
    <property type="entry name" value="IS66_C"/>
</dbReference>
<dbReference type="InterPro" id="IPR052344">
    <property type="entry name" value="Transposase-related"/>
</dbReference>
<proteinExistence type="predicted"/>
<dbReference type="Proteomes" id="UP000301475">
    <property type="component" value="Chromosome"/>
</dbReference>
<name>A0A4P8XUQ8_9FIRM</name>
<evidence type="ECO:0000313" key="4">
    <source>
        <dbReference type="Proteomes" id="UP000301475"/>
    </source>
</evidence>
<evidence type="ECO:0000259" key="1">
    <source>
        <dbReference type="Pfam" id="PF03050"/>
    </source>
</evidence>
<feature type="domain" description="Transposase IS66 C-terminal" evidence="2">
    <location>
        <begin position="81"/>
        <end position="119"/>
    </location>
</feature>
<reference evidence="3 4" key="1">
    <citation type="submission" date="2019-04" db="EMBL/GenBank/DDBJ databases">
        <authorList>
            <person name="Embree M."/>
            <person name="Gaffney J.R."/>
        </authorList>
    </citation>
    <scope>NUCLEOTIDE SEQUENCE [LARGE SCALE GENOMIC DNA]</scope>
    <source>
        <strain evidence="3 4">JE7A12</strain>
    </source>
</reference>
<organism evidence="3 4">
    <name type="scientific">Ruminococcus bovis</name>
    <dbReference type="NCBI Taxonomy" id="2564099"/>
    <lineage>
        <taxon>Bacteria</taxon>
        <taxon>Bacillati</taxon>
        <taxon>Bacillota</taxon>
        <taxon>Clostridia</taxon>
        <taxon>Eubacteriales</taxon>
        <taxon>Oscillospiraceae</taxon>
        <taxon>Ruminococcus</taxon>
    </lineage>
</organism>